<evidence type="ECO:0000313" key="14">
    <source>
        <dbReference type="Proteomes" id="UP000821853"/>
    </source>
</evidence>
<protein>
    <recommendedName>
        <fullName evidence="15">Sodium/solute symporter</fullName>
    </recommendedName>
</protein>
<evidence type="ECO:0000256" key="8">
    <source>
        <dbReference type="ARBA" id="ARBA00023065"/>
    </source>
</evidence>
<evidence type="ECO:0000256" key="12">
    <source>
        <dbReference type="SAM" id="Phobius"/>
    </source>
</evidence>
<dbReference type="Proteomes" id="UP000821853">
    <property type="component" value="Chromosome 1"/>
</dbReference>
<reference evidence="13 14" key="1">
    <citation type="journal article" date="2020" name="Cell">
        <title>Large-Scale Comparative Analyses of Tick Genomes Elucidate Their Genetic Diversity and Vector Capacities.</title>
        <authorList>
            <consortium name="Tick Genome and Microbiome Consortium (TIGMIC)"/>
            <person name="Jia N."/>
            <person name="Wang J."/>
            <person name="Shi W."/>
            <person name="Du L."/>
            <person name="Sun Y."/>
            <person name="Zhan W."/>
            <person name="Jiang J.F."/>
            <person name="Wang Q."/>
            <person name="Zhang B."/>
            <person name="Ji P."/>
            <person name="Bell-Sakyi L."/>
            <person name="Cui X.M."/>
            <person name="Yuan T.T."/>
            <person name="Jiang B.G."/>
            <person name="Yang W.F."/>
            <person name="Lam T.T."/>
            <person name="Chang Q.C."/>
            <person name="Ding S.J."/>
            <person name="Wang X.J."/>
            <person name="Zhu J.G."/>
            <person name="Ruan X.D."/>
            <person name="Zhao L."/>
            <person name="Wei J.T."/>
            <person name="Ye R.Z."/>
            <person name="Que T.C."/>
            <person name="Du C.H."/>
            <person name="Zhou Y.H."/>
            <person name="Cheng J.X."/>
            <person name="Dai P.F."/>
            <person name="Guo W.B."/>
            <person name="Han X.H."/>
            <person name="Huang E.J."/>
            <person name="Li L.F."/>
            <person name="Wei W."/>
            <person name="Gao Y.C."/>
            <person name="Liu J.Z."/>
            <person name="Shao H.Z."/>
            <person name="Wang X."/>
            <person name="Wang C.C."/>
            <person name="Yang T.C."/>
            <person name="Huo Q.B."/>
            <person name="Li W."/>
            <person name="Chen H.Y."/>
            <person name="Chen S.E."/>
            <person name="Zhou L.G."/>
            <person name="Ni X.B."/>
            <person name="Tian J.H."/>
            <person name="Sheng Y."/>
            <person name="Liu T."/>
            <person name="Pan Y.S."/>
            <person name="Xia L.Y."/>
            <person name="Li J."/>
            <person name="Zhao F."/>
            <person name="Cao W.C."/>
        </authorList>
    </citation>
    <scope>NUCLEOTIDE SEQUENCE [LARGE SCALE GENOMIC DNA]</scope>
    <source>
        <strain evidence="13">HaeL-2018</strain>
    </source>
</reference>
<dbReference type="Gene3D" id="1.20.1730.10">
    <property type="entry name" value="Sodium/glucose cotransporter"/>
    <property type="match status" value="1"/>
</dbReference>
<evidence type="ECO:0000256" key="1">
    <source>
        <dbReference type="ARBA" id="ARBA00004651"/>
    </source>
</evidence>
<evidence type="ECO:0000256" key="5">
    <source>
        <dbReference type="ARBA" id="ARBA00022692"/>
    </source>
</evidence>
<keyword evidence="7" id="KW-0915">Sodium</keyword>
<evidence type="ECO:0008006" key="15">
    <source>
        <dbReference type="Google" id="ProtNLM"/>
    </source>
</evidence>
<evidence type="ECO:0000256" key="11">
    <source>
        <dbReference type="RuleBase" id="RU362091"/>
    </source>
</evidence>
<keyword evidence="6 12" id="KW-1133">Transmembrane helix</keyword>
<keyword evidence="10" id="KW-0739">Sodium transport</keyword>
<evidence type="ECO:0000256" key="2">
    <source>
        <dbReference type="ARBA" id="ARBA00006434"/>
    </source>
</evidence>
<name>A0A9J6FGM1_HAELO</name>
<gene>
    <name evidence="13" type="ORF">HPB48_001454</name>
</gene>
<dbReference type="EMBL" id="JABSTR010000001">
    <property type="protein sequence ID" value="KAH9361577.1"/>
    <property type="molecule type" value="Genomic_DNA"/>
</dbReference>
<comment type="subcellular location">
    <subcellularLocation>
        <location evidence="1">Cell membrane</location>
        <topology evidence="1">Multi-pass membrane protein</topology>
    </subcellularLocation>
</comment>
<comment type="similarity">
    <text evidence="2 11">Belongs to the sodium:solute symporter (SSF) (TC 2.A.21) family.</text>
</comment>
<dbReference type="PROSITE" id="PS50283">
    <property type="entry name" value="NA_SOLUT_SYMP_3"/>
    <property type="match status" value="1"/>
</dbReference>
<evidence type="ECO:0000256" key="10">
    <source>
        <dbReference type="ARBA" id="ARBA00023201"/>
    </source>
</evidence>
<keyword evidence="4" id="KW-1003">Cell membrane</keyword>
<dbReference type="PANTHER" id="PTHR42985:SF40">
    <property type="entry name" value="LD47995P-RELATED"/>
    <property type="match status" value="1"/>
</dbReference>
<evidence type="ECO:0000256" key="6">
    <source>
        <dbReference type="ARBA" id="ARBA00022989"/>
    </source>
</evidence>
<dbReference type="AlphaFoldDB" id="A0A9J6FGM1"/>
<dbReference type="VEuPathDB" id="VectorBase:HLOH_046168"/>
<evidence type="ECO:0000256" key="9">
    <source>
        <dbReference type="ARBA" id="ARBA00023136"/>
    </source>
</evidence>
<comment type="caution">
    <text evidence="13">The sequence shown here is derived from an EMBL/GenBank/DDBJ whole genome shotgun (WGS) entry which is preliminary data.</text>
</comment>
<keyword evidence="5 12" id="KW-0812">Transmembrane</keyword>
<dbReference type="InterPro" id="IPR001734">
    <property type="entry name" value="Na/solute_symporter"/>
</dbReference>
<keyword evidence="8" id="KW-0406">Ion transport</keyword>
<feature type="transmembrane region" description="Helical" evidence="12">
    <location>
        <begin position="46"/>
        <end position="67"/>
    </location>
</feature>
<dbReference type="GO" id="GO:0006814">
    <property type="term" value="P:sodium ion transport"/>
    <property type="evidence" value="ECO:0007669"/>
    <property type="project" value="UniProtKB-KW"/>
</dbReference>
<dbReference type="Pfam" id="PF00474">
    <property type="entry name" value="SSF"/>
    <property type="match status" value="1"/>
</dbReference>
<keyword evidence="3" id="KW-0813">Transport</keyword>
<dbReference type="GO" id="GO:0015293">
    <property type="term" value="F:symporter activity"/>
    <property type="evidence" value="ECO:0007669"/>
    <property type="project" value="TreeGrafter"/>
</dbReference>
<dbReference type="InterPro" id="IPR038377">
    <property type="entry name" value="Na/Glc_symporter_sf"/>
</dbReference>
<feature type="transmembrane region" description="Helical" evidence="12">
    <location>
        <begin position="79"/>
        <end position="102"/>
    </location>
</feature>
<sequence>MAQTADYATFSLLTGASLCVGWYLSFHRKALPGATADEIFLGSKSIRMLPLAMSVLATMASATGVIGTPAHMYAYGFHLGWITVSNLILIPIGFCLVVPVLYELQVTSVFQVSERFTFFLSFLLPRTASHS</sequence>
<keyword evidence="9 12" id="KW-0472">Membrane</keyword>
<accession>A0A9J6FGM1</accession>
<evidence type="ECO:0000256" key="4">
    <source>
        <dbReference type="ARBA" id="ARBA00022475"/>
    </source>
</evidence>
<keyword evidence="14" id="KW-1185">Reference proteome</keyword>
<organism evidence="13 14">
    <name type="scientific">Haemaphysalis longicornis</name>
    <name type="common">Bush tick</name>
    <dbReference type="NCBI Taxonomy" id="44386"/>
    <lineage>
        <taxon>Eukaryota</taxon>
        <taxon>Metazoa</taxon>
        <taxon>Ecdysozoa</taxon>
        <taxon>Arthropoda</taxon>
        <taxon>Chelicerata</taxon>
        <taxon>Arachnida</taxon>
        <taxon>Acari</taxon>
        <taxon>Parasitiformes</taxon>
        <taxon>Ixodida</taxon>
        <taxon>Ixodoidea</taxon>
        <taxon>Ixodidae</taxon>
        <taxon>Haemaphysalinae</taxon>
        <taxon>Haemaphysalis</taxon>
    </lineage>
</organism>
<proteinExistence type="inferred from homology"/>
<dbReference type="OrthoDB" id="6431761at2759"/>
<dbReference type="GO" id="GO:0005886">
    <property type="term" value="C:plasma membrane"/>
    <property type="evidence" value="ECO:0007669"/>
    <property type="project" value="UniProtKB-SubCell"/>
</dbReference>
<dbReference type="InterPro" id="IPR051163">
    <property type="entry name" value="Sodium:Solute_Symporter_SSF"/>
</dbReference>
<dbReference type="PANTHER" id="PTHR42985">
    <property type="entry name" value="SODIUM-COUPLED MONOCARBOXYLATE TRANSPORTER"/>
    <property type="match status" value="1"/>
</dbReference>
<evidence type="ECO:0000256" key="7">
    <source>
        <dbReference type="ARBA" id="ARBA00023053"/>
    </source>
</evidence>
<evidence type="ECO:0000256" key="3">
    <source>
        <dbReference type="ARBA" id="ARBA00022448"/>
    </source>
</evidence>
<evidence type="ECO:0000313" key="13">
    <source>
        <dbReference type="EMBL" id="KAH9361577.1"/>
    </source>
</evidence>
<feature type="transmembrane region" description="Helical" evidence="12">
    <location>
        <begin position="7"/>
        <end position="26"/>
    </location>
</feature>